<dbReference type="EMBL" id="BMRE01000041">
    <property type="protein sequence ID" value="GGU66761.1"/>
    <property type="molecule type" value="Genomic_DNA"/>
</dbReference>
<dbReference type="RefSeq" id="WP_189257873.1">
    <property type="nucleotide sequence ID" value="NZ_BMRE01000041.1"/>
</dbReference>
<organism evidence="1 2">
    <name type="scientific">Lentzea flava</name>
    <dbReference type="NCBI Taxonomy" id="103732"/>
    <lineage>
        <taxon>Bacteria</taxon>
        <taxon>Bacillati</taxon>
        <taxon>Actinomycetota</taxon>
        <taxon>Actinomycetes</taxon>
        <taxon>Pseudonocardiales</taxon>
        <taxon>Pseudonocardiaceae</taxon>
        <taxon>Lentzea</taxon>
    </lineage>
</organism>
<protein>
    <recommendedName>
        <fullName evidence="3">Proteins of 100 residues with WXG</fullName>
    </recommendedName>
</protein>
<sequence length="241" mass="26519">MTDLADFPAQLEKSFSGVEQKVEECRQQFQALIDTVNNWRIVLGVPVMWWISQKIKQIREALQKVIQLARTARDHYAPVIGLIVQAFNWIDNVKNPMNGLAHQPGNLPYYWEGTASTAYQAKVATQNEAIGVVATKAGEIGKWLMEIAKYNTEYMTELLGMLTEVAGALVKAVINAGTVVNIPFAVSDVADLVGSLVEKSLTHLVGIINRLVEALSKTLEVRGMMSDIKLPGGKWPQAITG</sequence>
<dbReference type="InterPro" id="IPR036689">
    <property type="entry name" value="ESAT-6-like_sf"/>
</dbReference>
<reference evidence="2" key="1">
    <citation type="journal article" date="2019" name="Int. J. Syst. Evol. Microbiol.">
        <title>The Global Catalogue of Microorganisms (GCM) 10K type strain sequencing project: providing services to taxonomists for standard genome sequencing and annotation.</title>
        <authorList>
            <consortium name="The Broad Institute Genomics Platform"/>
            <consortium name="The Broad Institute Genome Sequencing Center for Infectious Disease"/>
            <person name="Wu L."/>
            <person name="Ma J."/>
        </authorList>
    </citation>
    <scope>NUCLEOTIDE SEQUENCE [LARGE SCALE GENOMIC DNA]</scope>
    <source>
        <strain evidence="2">JCM 3296</strain>
    </source>
</reference>
<proteinExistence type="predicted"/>
<evidence type="ECO:0008006" key="3">
    <source>
        <dbReference type="Google" id="ProtNLM"/>
    </source>
</evidence>
<accession>A0ABQ2V336</accession>
<evidence type="ECO:0000313" key="2">
    <source>
        <dbReference type="Proteomes" id="UP000649573"/>
    </source>
</evidence>
<comment type="caution">
    <text evidence="1">The sequence shown here is derived from an EMBL/GenBank/DDBJ whole genome shotgun (WGS) entry which is preliminary data.</text>
</comment>
<dbReference type="Proteomes" id="UP000649573">
    <property type="component" value="Unassembled WGS sequence"/>
</dbReference>
<dbReference type="SUPFAM" id="SSF140453">
    <property type="entry name" value="EsxAB dimer-like"/>
    <property type="match status" value="1"/>
</dbReference>
<keyword evidence="2" id="KW-1185">Reference proteome</keyword>
<name>A0ABQ2V336_9PSEU</name>
<gene>
    <name evidence="1" type="ORF">GCM10010178_68270</name>
</gene>
<evidence type="ECO:0000313" key="1">
    <source>
        <dbReference type="EMBL" id="GGU66761.1"/>
    </source>
</evidence>